<feature type="domain" description="Peptidase S1" evidence="3">
    <location>
        <begin position="36"/>
        <end position="258"/>
    </location>
</feature>
<dbReference type="Pfam" id="PF00089">
    <property type="entry name" value="Trypsin"/>
    <property type="match status" value="1"/>
</dbReference>
<dbReference type="InterPro" id="IPR043504">
    <property type="entry name" value="Peptidase_S1_PA_chymotrypsin"/>
</dbReference>
<comment type="caution">
    <text evidence="4">The sequence shown here is derived from an EMBL/GenBank/DDBJ whole genome shotgun (WGS) entry which is preliminary data.</text>
</comment>
<dbReference type="InterPro" id="IPR018114">
    <property type="entry name" value="TRYPSIN_HIS"/>
</dbReference>
<dbReference type="PANTHER" id="PTHR24252">
    <property type="entry name" value="ACROSIN-RELATED"/>
    <property type="match status" value="1"/>
</dbReference>
<evidence type="ECO:0000313" key="4">
    <source>
        <dbReference type="EMBL" id="GCD93073.1"/>
    </source>
</evidence>
<keyword evidence="2" id="KW-0378">Hydrolase</keyword>
<reference evidence="4 5" key="1">
    <citation type="submission" date="2018-12" db="EMBL/GenBank/DDBJ databases">
        <title>Draft genome sequence of Embleya hyalina NBRC 13850T.</title>
        <authorList>
            <person name="Komaki H."/>
            <person name="Hosoyama A."/>
            <person name="Kimura A."/>
            <person name="Ichikawa N."/>
            <person name="Tamura T."/>
        </authorList>
    </citation>
    <scope>NUCLEOTIDE SEQUENCE [LARGE SCALE GENOMIC DNA]</scope>
    <source>
        <strain evidence="4 5">NBRC 13850</strain>
    </source>
</reference>
<keyword evidence="5" id="KW-1185">Reference proteome</keyword>
<dbReference type="SMART" id="SM00020">
    <property type="entry name" value="Tryp_SPc"/>
    <property type="match status" value="1"/>
</dbReference>
<evidence type="ECO:0000256" key="2">
    <source>
        <dbReference type="RuleBase" id="RU363034"/>
    </source>
</evidence>
<dbReference type="PRINTS" id="PR00722">
    <property type="entry name" value="CHYMOTRYPSIN"/>
</dbReference>
<dbReference type="PROSITE" id="PS00134">
    <property type="entry name" value="TRYPSIN_HIS"/>
    <property type="match status" value="1"/>
</dbReference>
<dbReference type="InterPro" id="IPR001254">
    <property type="entry name" value="Trypsin_dom"/>
</dbReference>
<keyword evidence="2" id="KW-0645">Protease</keyword>
<name>A0A401YEP6_9ACTN</name>
<protein>
    <submittedName>
        <fullName evidence="4">Trypsin</fullName>
    </submittedName>
</protein>
<dbReference type="RefSeq" id="WP_246126415.1">
    <property type="nucleotide sequence ID" value="NZ_BIFH01000013.1"/>
</dbReference>
<dbReference type="GO" id="GO:0006508">
    <property type="term" value="P:proteolysis"/>
    <property type="evidence" value="ECO:0007669"/>
    <property type="project" value="UniProtKB-KW"/>
</dbReference>
<dbReference type="InterPro" id="IPR009003">
    <property type="entry name" value="Peptidase_S1_PA"/>
</dbReference>
<dbReference type="SUPFAM" id="SSF50494">
    <property type="entry name" value="Trypsin-like serine proteases"/>
    <property type="match status" value="1"/>
</dbReference>
<dbReference type="InterPro" id="IPR001314">
    <property type="entry name" value="Peptidase_S1A"/>
</dbReference>
<evidence type="ECO:0000256" key="1">
    <source>
        <dbReference type="ARBA" id="ARBA00023157"/>
    </source>
</evidence>
<proteinExistence type="predicted"/>
<accession>A0A401YEP6</accession>
<keyword evidence="1" id="KW-1015">Disulfide bond</keyword>
<organism evidence="4 5">
    <name type="scientific">Embleya hyalina</name>
    <dbReference type="NCBI Taxonomy" id="516124"/>
    <lineage>
        <taxon>Bacteria</taxon>
        <taxon>Bacillati</taxon>
        <taxon>Actinomycetota</taxon>
        <taxon>Actinomycetes</taxon>
        <taxon>Kitasatosporales</taxon>
        <taxon>Streptomycetaceae</taxon>
        <taxon>Embleya</taxon>
    </lineage>
</organism>
<keyword evidence="2" id="KW-0720">Serine protease</keyword>
<gene>
    <name evidence="4" type="ORF">EHYA_00716</name>
</gene>
<dbReference type="Proteomes" id="UP000286931">
    <property type="component" value="Unassembled WGS sequence"/>
</dbReference>
<dbReference type="InterPro" id="IPR033116">
    <property type="entry name" value="TRYPSIN_SER"/>
</dbReference>
<dbReference type="CDD" id="cd00190">
    <property type="entry name" value="Tryp_SPc"/>
    <property type="match status" value="1"/>
</dbReference>
<evidence type="ECO:0000259" key="3">
    <source>
        <dbReference type="PROSITE" id="PS50240"/>
    </source>
</evidence>
<evidence type="ECO:0000313" key="5">
    <source>
        <dbReference type="Proteomes" id="UP000286931"/>
    </source>
</evidence>
<dbReference type="FunFam" id="2.40.10.10:FF:000002">
    <property type="entry name" value="Transmembrane protease serine"/>
    <property type="match status" value="1"/>
</dbReference>
<dbReference type="AlphaFoldDB" id="A0A401YEP6"/>
<dbReference type="PROSITE" id="PS50240">
    <property type="entry name" value="TRYPSIN_DOM"/>
    <property type="match status" value="1"/>
</dbReference>
<dbReference type="EMBL" id="BIFH01000013">
    <property type="protein sequence ID" value="GCD93073.1"/>
    <property type="molecule type" value="Genomic_DNA"/>
</dbReference>
<dbReference type="GO" id="GO:0004252">
    <property type="term" value="F:serine-type endopeptidase activity"/>
    <property type="evidence" value="ECO:0007669"/>
    <property type="project" value="InterPro"/>
</dbReference>
<dbReference type="PROSITE" id="PS00135">
    <property type="entry name" value="TRYPSIN_SER"/>
    <property type="match status" value="1"/>
</dbReference>
<dbReference type="Gene3D" id="2.40.10.10">
    <property type="entry name" value="Trypsin-like serine proteases"/>
    <property type="match status" value="2"/>
</dbReference>
<sequence>MVVATAGTLIASGGVARTVASPAPTPPPPGQVGPQIVGGTPAAEGEFPWMVRLSMGCGGAMYTAQIVLTAAHCVSASGPNTSITATYGVVDLNSPSAIKRTSVQVYRSPTYGTATGGDWALIKLASAIPGAVTLPIATTTTYNNGTFTIAGWGATVEGGGQQRYLRKATVPFVDDGTCRAAPGYSRLIPAAEICAAYPRGGTDTCQGDSGGPMVRKDNAGAWVQVGITSWGIGCARAGRPGVYAEVSTFATVIARAAATLGVAPPGGSMAGSGRSDAA</sequence>
<dbReference type="PANTHER" id="PTHR24252:SF7">
    <property type="entry name" value="HYALIN"/>
    <property type="match status" value="1"/>
</dbReference>